<keyword evidence="1" id="KW-0812">Transmembrane</keyword>
<dbReference type="RefSeq" id="WP_015105750.1">
    <property type="nucleotide sequence ID" value="NC_019673.1"/>
</dbReference>
<feature type="transmembrane region" description="Helical" evidence="1">
    <location>
        <begin position="12"/>
        <end position="34"/>
    </location>
</feature>
<organism evidence="2 3">
    <name type="scientific">Saccharothrix espanaensis (strain ATCC 51144 / DSM 44229 / JCM 9112 / NBRC 15066 / NRRL 15764)</name>
    <dbReference type="NCBI Taxonomy" id="1179773"/>
    <lineage>
        <taxon>Bacteria</taxon>
        <taxon>Bacillati</taxon>
        <taxon>Actinomycetota</taxon>
        <taxon>Actinomycetes</taxon>
        <taxon>Pseudonocardiales</taxon>
        <taxon>Pseudonocardiaceae</taxon>
        <taxon>Saccharothrix</taxon>
    </lineage>
</organism>
<keyword evidence="1" id="KW-1133">Transmembrane helix</keyword>
<name>K0KGK0_SACES</name>
<dbReference type="KEGG" id="sesp:BN6_84280"/>
<evidence type="ECO:0000313" key="2">
    <source>
        <dbReference type="EMBL" id="CCH35643.1"/>
    </source>
</evidence>
<feature type="transmembrane region" description="Helical" evidence="1">
    <location>
        <begin position="40"/>
        <end position="59"/>
    </location>
</feature>
<protein>
    <submittedName>
        <fullName evidence="2">Putative membrane protein</fullName>
    </submittedName>
</protein>
<dbReference type="PATRIC" id="fig|1179773.3.peg.8511"/>
<dbReference type="AlphaFoldDB" id="K0KGK0"/>
<proteinExistence type="predicted"/>
<dbReference type="Proteomes" id="UP000006281">
    <property type="component" value="Chromosome"/>
</dbReference>
<dbReference type="STRING" id="1179773.BN6_84280"/>
<keyword evidence="1" id="KW-0472">Membrane</keyword>
<dbReference type="HOGENOM" id="CLU_2901542_0_0_11"/>
<keyword evidence="3" id="KW-1185">Reference proteome</keyword>
<evidence type="ECO:0000313" key="3">
    <source>
        <dbReference type="Proteomes" id="UP000006281"/>
    </source>
</evidence>
<dbReference type="BioCyc" id="SESP1179773:BN6_RS40845-MONOMER"/>
<reference evidence="2 3" key="1">
    <citation type="journal article" date="2012" name="BMC Genomics">
        <title>Complete genome sequence of Saccharothrix espanaensis DSM 44229T and comparison to the other completely sequenced Pseudonocardiaceae.</title>
        <authorList>
            <person name="Strobel T."/>
            <person name="Al-Dilaimi A."/>
            <person name="Blom J."/>
            <person name="Gessner A."/>
            <person name="Kalinowski J."/>
            <person name="Luzhetska M."/>
            <person name="Puhler A."/>
            <person name="Szczepanowski R."/>
            <person name="Bechthold A."/>
            <person name="Ruckert C."/>
        </authorList>
    </citation>
    <scope>NUCLEOTIDE SEQUENCE [LARGE SCALE GENOMIC DNA]</scope>
    <source>
        <strain evidence="3">ATCC 51144 / DSM 44229 / JCM 9112 / NBRC 15066 / NRRL 15764</strain>
    </source>
</reference>
<gene>
    <name evidence="2" type="ordered locus">BN6_84280</name>
</gene>
<evidence type="ECO:0000256" key="1">
    <source>
        <dbReference type="SAM" id="Phobius"/>
    </source>
</evidence>
<accession>K0KGK0</accession>
<sequence length="62" mass="6189">MAKEKSPERTPPAPDVGAAVLVVNTVVAGLGGLYVTTGSVAVTLVAAGSSAVLSAAVLWRRR</sequence>
<dbReference type="EMBL" id="HE804045">
    <property type="protein sequence ID" value="CCH35643.1"/>
    <property type="molecule type" value="Genomic_DNA"/>
</dbReference>